<comment type="similarity">
    <text evidence="1">Belongs to the peptidase S28 family.</text>
</comment>
<dbReference type="AlphaFoldDB" id="A0A5C3NEA8"/>
<name>A0A5C3NEA8_9AGAM</name>
<keyword evidence="9" id="KW-1185">Reference proteome</keyword>
<dbReference type="EMBL" id="ML213504">
    <property type="protein sequence ID" value="TFK55660.1"/>
    <property type="molecule type" value="Genomic_DNA"/>
</dbReference>
<evidence type="ECO:0000313" key="8">
    <source>
        <dbReference type="EMBL" id="TFK55660.1"/>
    </source>
</evidence>
<dbReference type="Gene3D" id="3.40.50.1820">
    <property type="entry name" value="alpha/beta hydrolase"/>
    <property type="match status" value="2"/>
</dbReference>
<keyword evidence="3 7" id="KW-0732">Signal</keyword>
<dbReference type="PANTHER" id="PTHR11010:SF23">
    <property type="entry name" value="SERINE PEPTIDASE"/>
    <property type="match status" value="1"/>
</dbReference>
<reference evidence="8 9" key="1">
    <citation type="journal article" date="2019" name="Nat. Ecol. Evol.">
        <title>Megaphylogeny resolves global patterns of mushroom evolution.</title>
        <authorList>
            <person name="Varga T."/>
            <person name="Krizsan K."/>
            <person name="Foldi C."/>
            <person name="Dima B."/>
            <person name="Sanchez-Garcia M."/>
            <person name="Sanchez-Ramirez S."/>
            <person name="Szollosi G.J."/>
            <person name="Szarkandi J.G."/>
            <person name="Papp V."/>
            <person name="Albert L."/>
            <person name="Andreopoulos W."/>
            <person name="Angelini C."/>
            <person name="Antonin V."/>
            <person name="Barry K.W."/>
            <person name="Bougher N.L."/>
            <person name="Buchanan P."/>
            <person name="Buyck B."/>
            <person name="Bense V."/>
            <person name="Catcheside P."/>
            <person name="Chovatia M."/>
            <person name="Cooper J."/>
            <person name="Damon W."/>
            <person name="Desjardin D."/>
            <person name="Finy P."/>
            <person name="Geml J."/>
            <person name="Haridas S."/>
            <person name="Hughes K."/>
            <person name="Justo A."/>
            <person name="Karasinski D."/>
            <person name="Kautmanova I."/>
            <person name="Kiss B."/>
            <person name="Kocsube S."/>
            <person name="Kotiranta H."/>
            <person name="LaButti K.M."/>
            <person name="Lechner B.E."/>
            <person name="Liimatainen K."/>
            <person name="Lipzen A."/>
            <person name="Lukacs Z."/>
            <person name="Mihaltcheva S."/>
            <person name="Morgado L.N."/>
            <person name="Niskanen T."/>
            <person name="Noordeloos M.E."/>
            <person name="Ohm R.A."/>
            <person name="Ortiz-Santana B."/>
            <person name="Ovrebo C."/>
            <person name="Racz N."/>
            <person name="Riley R."/>
            <person name="Savchenko A."/>
            <person name="Shiryaev A."/>
            <person name="Soop K."/>
            <person name="Spirin V."/>
            <person name="Szebenyi C."/>
            <person name="Tomsovsky M."/>
            <person name="Tulloss R.E."/>
            <person name="Uehling J."/>
            <person name="Grigoriev I.V."/>
            <person name="Vagvolgyi C."/>
            <person name="Papp T."/>
            <person name="Martin F.M."/>
            <person name="Miettinen O."/>
            <person name="Hibbett D.S."/>
            <person name="Nagy L.G."/>
        </authorList>
    </citation>
    <scope>NUCLEOTIDE SEQUENCE [LARGE SCALE GENOMIC DNA]</scope>
    <source>
        <strain evidence="8 9">OMC1185</strain>
    </source>
</reference>
<feature type="signal peptide" evidence="7">
    <location>
        <begin position="1"/>
        <end position="21"/>
    </location>
</feature>
<dbReference type="Proteomes" id="UP000305948">
    <property type="component" value="Unassembled WGS sequence"/>
</dbReference>
<evidence type="ECO:0000256" key="4">
    <source>
        <dbReference type="ARBA" id="ARBA00022801"/>
    </source>
</evidence>
<keyword evidence="2" id="KW-0645">Protease</keyword>
<protein>
    <submittedName>
        <fullName evidence="8">Peptidase S28</fullName>
    </submittedName>
</protein>
<dbReference type="GO" id="GO:0008239">
    <property type="term" value="F:dipeptidyl-peptidase activity"/>
    <property type="evidence" value="ECO:0007669"/>
    <property type="project" value="TreeGrafter"/>
</dbReference>
<dbReference type="GO" id="GO:0006508">
    <property type="term" value="P:proteolysis"/>
    <property type="evidence" value="ECO:0007669"/>
    <property type="project" value="UniProtKB-KW"/>
</dbReference>
<keyword evidence="4" id="KW-0378">Hydrolase</keyword>
<feature type="compositionally biased region" description="Pro residues" evidence="6">
    <location>
        <begin position="31"/>
        <end position="42"/>
    </location>
</feature>
<dbReference type="InterPro" id="IPR029058">
    <property type="entry name" value="AB_hydrolase_fold"/>
</dbReference>
<organism evidence="8 9">
    <name type="scientific">Heliocybe sulcata</name>
    <dbReference type="NCBI Taxonomy" id="5364"/>
    <lineage>
        <taxon>Eukaryota</taxon>
        <taxon>Fungi</taxon>
        <taxon>Dikarya</taxon>
        <taxon>Basidiomycota</taxon>
        <taxon>Agaricomycotina</taxon>
        <taxon>Agaricomycetes</taxon>
        <taxon>Gloeophyllales</taxon>
        <taxon>Gloeophyllaceae</taxon>
        <taxon>Heliocybe</taxon>
    </lineage>
</organism>
<feature type="region of interest" description="Disordered" evidence="6">
    <location>
        <begin position="30"/>
        <end position="54"/>
    </location>
</feature>
<evidence type="ECO:0000256" key="1">
    <source>
        <dbReference type="ARBA" id="ARBA00011079"/>
    </source>
</evidence>
<evidence type="ECO:0000256" key="2">
    <source>
        <dbReference type="ARBA" id="ARBA00022670"/>
    </source>
</evidence>
<evidence type="ECO:0000313" key="9">
    <source>
        <dbReference type="Proteomes" id="UP000305948"/>
    </source>
</evidence>
<dbReference type="InterPro" id="IPR008758">
    <property type="entry name" value="Peptidase_S28"/>
</dbReference>
<sequence>MAIRTLTRLSVALFLSSLAVALTRDGRPNGNLPPIPAVPVPDVPTDTPVTSRNGTTLPPYNTTYYFEQLIDHNDPSLGTFQQRYWHTWEYYEEGGPIILFTPGEANAAGYYGYLTNSTINGRVAQQENGATVVLEHRFYGLSNPYPDLSVQSFRVHTIEQAVQDLVYFTQNVKLPMPGGDAVTPEQAPWVLIGGSYSGALTAWTMVDQPNVFWAGYASSAVVEAIVDYWGYFDPIRQYMPQNCSADVEAVIAHMDQVFTSGDETAISALKAQFGLSNVTHLDDAAGSLRNNLWDWQSLSPDSGPDQQFFQFCDALEVKDGVSAPATGWGLEHALEAWGTYFANVYYPLICGTEDAEDCLGTYDPTQSYWTDTTIDNAGRSWEWIVCTEVGFLQDGAPPNWPTLVTRLVQPVYDERQCSYMFPEAFPTWPTPNVAATNARYHGWNLQVDRLFFANGQRDPWREATVSADGVYVPSTPTQPIAIGNGYHCSDLIVRNADVDATVMDVENEALGYMKTWLSEWTKP</sequence>
<dbReference type="SUPFAM" id="SSF53474">
    <property type="entry name" value="alpha/beta-Hydrolases"/>
    <property type="match status" value="1"/>
</dbReference>
<feature type="chain" id="PRO_5023025574" evidence="7">
    <location>
        <begin position="22"/>
        <end position="523"/>
    </location>
</feature>
<accession>A0A5C3NEA8</accession>
<evidence type="ECO:0000256" key="7">
    <source>
        <dbReference type="SAM" id="SignalP"/>
    </source>
</evidence>
<evidence type="ECO:0000256" key="6">
    <source>
        <dbReference type="SAM" id="MobiDB-lite"/>
    </source>
</evidence>
<dbReference type="GO" id="GO:0070008">
    <property type="term" value="F:serine-type exopeptidase activity"/>
    <property type="evidence" value="ECO:0007669"/>
    <property type="project" value="InterPro"/>
</dbReference>
<proteinExistence type="inferred from homology"/>
<evidence type="ECO:0000256" key="5">
    <source>
        <dbReference type="ARBA" id="ARBA00023180"/>
    </source>
</evidence>
<gene>
    <name evidence="8" type="ORF">OE88DRAFT_1652073</name>
</gene>
<keyword evidence="5" id="KW-0325">Glycoprotein</keyword>
<evidence type="ECO:0000256" key="3">
    <source>
        <dbReference type="ARBA" id="ARBA00022729"/>
    </source>
</evidence>
<dbReference type="PANTHER" id="PTHR11010">
    <property type="entry name" value="PROTEASE S28 PRO-X CARBOXYPEPTIDASE-RELATED"/>
    <property type="match status" value="1"/>
</dbReference>
<dbReference type="OrthoDB" id="1735038at2759"/>
<dbReference type="Pfam" id="PF05577">
    <property type="entry name" value="Peptidase_S28"/>
    <property type="match status" value="1"/>
</dbReference>